<dbReference type="PANTHER" id="PTHR12442">
    <property type="entry name" value="DYNEIN INTERMEDIATE CHAIN"/>
    <property type="match status" value="1"/>
</dbReference>
<dbReference type="OrthoDB" id="10259804at2759"/>
<keyword evidence="2" id="KW-0963">Cytoplasm</keyword>
<dbReference type="GO" id="GO:0120293">
    <property type="term" value="C:dynein axonemal particle"/>
    <property type="evidence" value="ECO:0007669"/>
    <property type="project" value="UniProtKB-SubCell"/>
</dbReference>
<keyword evidence="7" id="KW-0206">Cytoskeleton</keyword>
<evidence type="ECO:0000256" key="10">
    <source>
        <dbReference type="ARBA" id="ARBA00040002"/>
    </source>
</evidence>
<dbReference type="SUPFAM" id="SSF50978">
    <property type="entry name" value="WD40 repeat-like"/>
    <property type="match status" value="1"/>
</dbReference>
<evidence type="ECO:0000256" key="1">
    <source>
        <dbReference type="ARBA" id="ARBA00004611"/>
    </source>
</evidence>
<dbReference type="InterPro" id="IPR036322">
    <property type="entry name" value="WD40_repeat_dom_sf"/>
</dbReference>
<evidence type="ECO:0000256" key="2">
    <source>
        <dbReference type="ARBA" id="ARBA00022490"/>
    </source>
</evidence>
<name>R7VHL4_CAPTE</name>
<organism evidence="14">
    <name type="scientific">Capitella teleta</name>
    <name type="common">Polychaete worm</name>
    <dbReference type="NCBI Taxonomy" id="283909"/>
    <lineage>
        <taxon>Eukaryota</taxon>
        <taxon>Metazoa</taxon>
        <taxon>Spiralia</taxon>
        <taxon>Lophotrochozoa</taxon>
        <taxon>Annelida</taxon>
        <taxon>Polychaeta</taxon>
        <taxon>Sedentaria</taxon>
        <taxon>Scolecida</taxon>
        <taxon>Capitellidae</taxon>
        <taxon>Capitella</taxon>
    </lineage>
</organism>
<dbReference type="Pfam" id="PF00400">
    <property type="entry name" value="WD40"/>
    <property type="match status" value="3"/>
</dbReference>
<dbReference type="STRING" id="283909.R7VHL4"/>
<feature type="compositionally biased region" description="Basic and acidic residues" evidence="13">
    <location>
        <begin position="314"/>
        <end position="329"/>
    </location>
</feature>
<dbReference type="PROSITE" id="PS50082">
    <property type="entry name" value="WD_REPEATS_2"/>
    <property type="match status" value="1"/>
</dbReference>
<keyword evidence="6" id="KW-0969">Cilium</keyword>
<dbReference type="AlphaFoldDB" id="R7VHL4"/>
<dbReference type="PANTHER" id="PTHR12442:SF12">
    <property type="entry name" value="DYNEIN AXONEMAL INTERMEDIATE CHAIN 4"/>
    <property type="match status" value="1"/>
</dbReference>
<dbReference type="PROSITE" id="PS50294">
    <property type="entry name" value="WD_REPEATS_REGION"/>
    <property type="match status" value="1"/>
</dbReference>
<keyword evidence="16" id="KW-1185">Reference proteome</keyword>
<evidence type="ECO:0000313" key="15">
    <source>
        <dbReference type="EnsemblMetazoa" id="CapteP219442"/>
    </source>
</evidence>
<evidence type="ECO:0000313" key="14">
    <source>
        <dbReference type="EMBL" id="ELU18109.1"/>
    </source>
</evidence>
<feature type="region of interest" description="Disordered" evidence="13">
    <location>
        <begin position="1"/>
        <end position="39"/>
    </location>
</feature>
<reference evidence="14 16" key="2">
    <citation type="journal article" date="2013" name="Nature">
        <title>Insights into bilaterian evolution from three spiralian genomes.</title>
        <authorList>
            <person name="Simakov O."/>
            <person name="Marletaz F."/>
            <person name="Cho S.J."/>
            <person name="Edsinger-Gonzales E."/>
            <person name="Havlak P."/>
            <person name="Hellsten U."/>
            <person name="Kuo D.H."/>
            <person name="Larsson T."/>
            <person name="Lv J."/>
            <person name="Arendt D."/>
            <person name="Savage R."/>
            <person name="Osoegawa K."/>
            <person name="de Jong P."/>
            <person name="Grimwood J."/>
            <person name="Chapman J.A."/>
            <person name="Shapiro H."/>
            <person name="Aerts A."/>
            <person name="Otillar R.P."/>
            <person name="Terry A.Y."/>
            <person name="Boore J.L."/>
            <person name="Grigoriev I.V."/>
            <person name="Lindberg D.R."/>
            <person name="Seaver E.C."/>
            <person name="Weisblat D.A."/>
            <person name="Putnam N.H."/>
            <person name="Rokhsar D.S."/>
        </authorList>
    </citation>
    <scope>NUCLEOTIDE SEQUENCE</scope>
    <source>
        <strain evidence="14 16">I ESC-2004</strain>
    </source>
</reference>
<evidence type="ECO:0000256" key="4">
    <source>
        <dbReference type="ARBA" id="ARBA00022737"/>
    </source>
</evidence>
<gene>
    <name evidence="14" type="ORF">CAPTEDRAFT_219442</name>
</gene>
<dbReference type="GO" id="GO:0045503">
    <property type="term" value="F:dynein light chain binding"/>
    <property type="evidence" value="ECO:0007669"/>
    <property type="project" value="TreeGrafter"/>
</dbReference>
<accession>R7VHL4</accession>
<keyword evidence="5" id="KW-0282">Flagellum</keyword>
<dbReference type="SMART" id="SM00320">
    <property type="entry name" value="WD40"/>
    <property type="match status" value="5"/>
</dbReference>
<keyword evidence="4" id="KW-0677">Repeat</keyword>
<dbReference type="FunCoup" id="R7VHL4">
    <property type="interactions" value="22"/>
</dbReference>
<reference evidence="16" key="1">
    <citation type="submission" date="2012-12" db="EMBL/GenBank/DDBJ databases">
        <authorList>
            <person name="Hellsten U."/>
            <person name="Grimwood J."/>
            <person name="Chapman J.A."/>
            <person name="Shapiro H."/>
            <person name="Aerts A."/>
            <person name="Otillar R.P."/>
            <person name="Terry A.Y."/>
            <person name="Boore J.L."/>
            <person name="Simakov O."/>
            <person name="Marletaz F."/>
            <person name="Cho S.-J."/>
            <person name="Edsinger-Gonzales E."/>
            <person name="Havlak P."/>
            <person name="Kuo D.-H."/>
            <person name="Larsson T."/>
            <person name="Lv J."/>
            <person name="Arendt D."/>
            <person name="Savage R."/>
            <person name="Osoegawa K."/>
            <person name="de Jong P."/>
            <person name="Lindberg D.R."/>
            <person name="Seaver E.C."/>
            <person name="Weisblat D.A."/>
            <person name="Putnam N.H."/>
            <person name="Grigoriev I.V."/>
            <person name="Rokhsar D.S."/>
        </authorList>
    </citation>
    <scope>NUCLEOTIDE SEQUENCE</scope>
    <source>
        <strain evidence="16">I ESC-2004</strain>
    </source>
</reference>
<feature type="region of interest" description="Disordered" evidence="13">
    <location>
        <begin position="314"/>
        <end position="357"/>
    </location>
</feature>
<dbReference type="EnsemblMetazoa" id="CapteT219442">
    <property type="protein sequence ID" value="CapteP219442"/>
    <property type="gene ID" value="CapteG219442"/>
</dbReference>
<dbReference type="Proteomes" id="UP000014760">
    <property type="component" value="Unassembled WGS sequence"/>
</dbReference>
<reference evidence="15" key="3">
    <citation type="submission" date="2015-06" db="UniProtKB">
        <authorList>
            <consortium name="EnsemblMetazoa"/>
        </authorList>
    </citation>
    <scope>IDENTIFICATION</scope>
</reference>
<evidence type="ECO:0000256" key="7">
    <source>
        <dbReference type="ARBA" id="ARBA00023212"/>
    </source>
</evidence>
<dbReference type="InterPro" id="IPR015943">
    <property type="entry name" value="WD40/YVTN_repeat-like_dom_sf"/>
</dbReference>
<protein>
    <recommendedName>
        <fullName evidence="10">Dynein axonemal intermediate chain 4</fullName>
    </recommendedName>
    <alternativeName>
        <fullName evidence="11">WD repeat-containing protein 78</fullName>
    </alternativeName>
</protein>
<comment type="subcellular location">
    <subcellularLocation>
        <location evidence="1">Cytoplasm</location>
        <location evidence="1">Cytoskeleton</location>
        <location evidence="1">Flagellum axoneme</location>
    </subcellularLocation>
    <subcellularLocation>
        <location evidence="9">Dynein axonemal particle</location>
    </subcellularLocation>
</comment>
<dbReference type="GO" id="GO:0003341">
    <property type="term" value="P:cilium movement"/>
    <property type="evidence" value="ECO:0007669"/>
    <property type="project" value="TreeGrafter"/>
</dbReference>
<proteinExistence type="predicted"/>
<sequence>MSTSKSKKPIFTATGSNSRGKSRKGAPITSIESQSTRVRRNIYGGPSRTLLSSAGRKNAVTAPSEKMSVPAKAAVQVFDDDGSDVTPLPLLAVDPNAGRAKTGNLLADSTAGTASIYQTGTVTASTFGGGPFTRSVFSASQSERSTGSMTDDLGEPAADMTSAWTDTKVQYKREEMKENLTDEDLEKTIEVNLTETPTIWLLDFCGVCVSMETEEAEAVQKQNSRYQELYQLQINIKVYHKRHDSVRKKKEQTALLIRSRVGNDRYMEKSMNTFNQPPKFKNVQTTKIVTVDATVNASHWDMYDTYKLVEEAENKAKKEEEEHDPESVSRRLSNAASDAEEKAAEDSKKSEKETVMTTSVATLKSGATVSISRAGLESQGTMSSMLGTAGSVQNLEANAQSEDDKKEKEIAEILSSDDFANNLFKMERVVNLNSYQAKLASYRGFQIYPDVDVILKEPEGPKPPVPKRGIIENLGPSLDRLWSYSCPLTKGHNISCIAWNKVNPDLLAVAYGQYEFSKQKSGLICCWSLKNPEMTLSFQYPERVYTRPHGITSLDFSVAHPNLLAAGLYDGTVAIYNVRVRKNEPILDSLKDTWPAARQEEGREAPGKHTGPVWQLRWIEKERGSGEERAEVLVSVSIDGRITQWSIRKGFENYDLMKLKRVSNKHVQGSKGKKTEAFISRYLAGTEDGHIHKCSCSYNEQYLDSYQGHTGPVYAVKWSPFCNNVFLSCSGDWTVRLWHQDKLSPILTFHSSTKSVPSVCWSPSCSTVFACVHEGAVEIWDLSQSTLDPIVVNEAPPGCVYSCVTFSRNSECILIGDSDGSVSVAQLKGLPSADECQPDALLKIVDASIASQLPKK</sequence>
<evidence type="ECO:0000313" key="16">
    <source>
        <dbReference type="Proteomes" id="UP000014760"/>
    </source>
</evidence>
<evidence type="ECO:0000256" key="11">
    <source>
        <dbReference type="ARBA" id="ARBA00041557"/>
    </source>
</evidence>
<dbReference type="OMA" id="VFVWSIK"/>
<dbReference type="EMBL" id="AMQN01016493">
    <property type="status" value="NOT_ANNOTATED_CDS"/>
    <property type="molecule type" value="Genomic_DNA"/>
</dbReference>
<dbReference type="FunFam" id="2.130.10.10:FF:001248">
    <property type="entry name" value="WD repeat domain 78"/>
    <property type="match status" value="1"/>
</dbReference>
<keyword evidence="8" id="KW-0966">Cell projection</keyword>
<dbReference type="GO" id="GO:0045504">
    <property type="term" value="F:dynein heavy chain binding"/>
    <property type="evidence" value="ECO:0007669"/>
    <property type="project" value="TreeGrafter"/>
</dbReference>
<evidence type="ECO:0000256" key="6">
    <source>
        <dbReference type="ARBA" id="ARBA00023069"/>
    </source>
</evidence>
<evidence type="ECO:0000256" key="5">
    <source>
        <dbReference type="ARBA" id="ARBA00022846"/>
    </source>
</evidence>
<evidence type="ECO:0000256" key="12">
    <source>
        <dbReference type="PROSITE-ProRule" id="PRU00221"/>
    </source>
</evidence>
<dbReference type="Gene3D" id="2.130.10.10">
    <property type="entry name" value="YVTN repeat-like/Quinoprotein amine dehydrogenase"/>
    <property type="match status" value="1"/>
</dbReference>
<dbReference type="InterPro" id="IPR050687">
    <property type="entry name" value="Dynein_IC"/>
</dbReference>
<feature type="repeat" description="WD" evidence="12">
    <location>
        <begin position="706"/>
        <end position="748"/>
    </location>
</feature>
<dbReference type="GO" id="GO:0005858">
    <property type="term" value="C:axonemal dynein complex"/>
    <property type="evidence" value="ECO:0007669"/>
    <property type="project" value="TreeGrafter"/>
</dbReference>
<evidence type="ECO:0000256" key="3">
    <source>
        <dbReference type="ARBA" id="ARBA00022574"/>
    </source>
</evidence>
<dbReference type="HOGENOM" id="CLU_015820_0_0_1"/>
<dbReference type="EMBL" id="KB292122">
    <property type="protein sequence ID" value="ELU18109.1"/>
    <property type="molecule type" value="Genomic_DNA"/>
</dbReference>
<feature type="compositionally biased region" description="Basic and acidic residues" evidence="13">
    <location>
        <begin position="339"/>
        <end position="354"/>
    </location>
</feature>
<evidence type="ECO:0000256" key="9">
    <source>
        <dbReference type="ARBA" id="ARBA00024190"/>
    </source>
</evidence>
<dbReference type="InterPro" id="IPR001680">
    <property type="entry name" value="WD40_rpt"/>
</dbReference>
<evidence type="ECO:0000256" key="8">
    <source>
        <dbReference type="ARBA" id="ARBA00023273"/>
    </source>
</evidence>
<evidence type="ECO:0000256" key="13">
    <source>
        <dbReference type="SAM" id="MobiDB-lite"/>
    </source>
</evidence>
<keyword evidence="3 12" id="KW-0853">WD repeat</keyword>